<dbReference type="SUPFAM" id="SSF57903">
    <property type="entry name" value="FYVE/PHD zinc finger"/>
    <property type="match status" value="1"/>
</dbReference>
<dbReference type="VEuPathDB" id="FungiDB:ASPSYDRAFT_95838"/>
<name>A0A1L9SYC4_9EURO</name>
<evidence type="ECO:0000256" key="1">
    <source>
        <dbReference type="SAM" id="MobiDB-lite"/>
    </source>
</evidence>
<keyword evidence="3" id="KW-1185">Reference proteome</keyword>
<evidence type="ECO:0008006" key="4">
    <source>
        <dbReference type="Google" id="ProtNLM"/>
    </source>
</evidence>
<dbReference type="GeneID" id="63769250"/>
<accession>A0A1L9SYC4</accession>
<dbReference type="CDD" id="cd15489">
    <property type="entry name" value="PHD_SF"/>
    <property type="match status" value="1"/>
</dbReference>
<feature type="region of interest" description="Disordered" evidence="1">
    <location>
        <begin position="266"/>
        <end position="308"/>
    </location>
</feature>
<dbReference type="InterPro" id="IPR013083">
    <property type="entry name" value="Znf_RING/FYVE/PHD"/>
</dbReference>
<dbReference type="EMBL" id="KV878604">
    <property type="protein sequence ID" value="OJJ52137.1"/>
    <property type="molecule type" value="Genomic_DNA"/>
</dbReference>
<dbReference type="OrthoDB" id="4433148at2759"/>
<dbReference type="Gene3D" id="3.30.40.10">
    <property type="entry name" value="Zinc/RING finger domain, C3HC4 (zinc finger)"/>
    <property type="match status" value="1"/>
</dbReference>
<evidence type="ECO:0000313" key="3">
    <source>
        <dbReference type="Proteomes" id="UP000184356"/>
    </source>
</evidence>
<dbReference type="RefSeq" id="XP_040695943.1">
    <property type="nucleotide sequence ID" value="XM_040853177.1"/>
</dbReference>
<proteinExistence type="predicted"/>
<evidence type="ECO:0000313" key="2">
    <source>
        <dbReference type="EMBL" id="OJJ52137.1"/>
    </source>
</evidence>
<organism evidence="2 3">
    <name type="scientific">Aspergillus sydowii CBS 593.65</name>
    <dbReference type="NCBI Taxonomy" id="1036612"/>
    <lineage>
        <taxon>Eukaryota</taxon>
        <taxon>Fungi</taxon>
        <taxon>Dikarya</taxon>
        <taxon>Ascomycota</taxon>
        <taxon>Pezizomycotina</taxon>
        <taxon>Eurotiomycetes</taxon>
        <taxon>Eurotiomycetidae</taxon>
        <taxon>Eurotiales</taxon>
        <taxon>Aspergillaceae</taxon>
        <taxon>Aspergillus</taxon>
        <taxon>Aspergillus subgen. Nidulantes</taxon>
    </lineage>
</organism>
<dbReference type="Proteomes" id="UP000184356">
    <property type="component" value="Unassembled WGS sequence"/>
</dbReference>
<sequence length="308" mass="34748">MDRREWDPIRVCGMNDPKCTTTCSGKTQTNASCKNRISKESRTEATHLLQLLAQRRANDRLFETLRKIAGLLLCKRNQHMEDEQVRPLAERWYESARASRVVGQHVRNPRTESRQIDSPLYQELDLGDVNSTSVTPMDVEPAAAERRSIRIEQLRQRSVQFEVSPSSPARIEFGTANADNTSTPVILRSLRQDDDGGSVGCLICHDGSANDTVYLKCERCRQSVHLRCMGDWLERRSPRINFNCPHRCGVTRFDACYSTADTMGEAEDGVESAGGGRTARAEVTSEGALVQDLRRSGRRTRRPDYYAP</sequence>
<gene>
    <name evidence="2" type="ORF">ASPSYDRAFT_95838</name>
</gene>
<protein>
    <recommendedName>
        <fullName evidence="4">RING-type domain-containing protein</fullName>
    </recommendedName>
</protein>
<dbReference type="AlphaFoldDB" id="A0A1L9SYC4"/>
<dbReference type="InterPro" id="IPR011011">
    <property type="entry name" value="Znf_FYVE_PHD"/>
</dbReference>
<reference evidence="3" key="1">
    <citation type="journal article" date="2017" name="Genome Biol.">
        <title>Comparative genomics reveals high biological diversity and specific adaptations in the industrially and medically important fungal genus Aspergillus.</title>
        <authorList>
            <person name="de Vries R.P."/>
            <person name="Riley R."/>
            <person name="Wiebenga A."/>
            <person name="Aguilar-Osorio G."/>
            <person name="Amillis S."/>
            <person name="Uchima C.A."/>
            <person name="Anderluh G."/>
            <person name="Asadollahi M."/>
            <person name="Askin M."/>
            <person name="Barry K."/>
            <person name="Battaglia E."/>
            <person name="Bayram O."/>
            <person name="Benocci T."/>
            <person name="Braus-Stromeyer S.A."/>
            <person name="Caldana C."/>
            <person name="Canovas D."/>
            <person name="Cerqueira G.C."/>
            <person name="Chen F."/>
            <person name="Chen W."/>
            <person name="Choi C."/>
            <person name="Clum A."/>
            <person name="Dos Santos R.A."/>
            <person name="Damasio A.R."/>
            <person name="Diallinas G."/>
            <person name="Emri T."/>
            <person name="Fekete E."/>
            <person name="Flipphi M."/>
            <person name="Freyberg S."/>
            <person name="Gallo A."/>
            <person name="Gournas C."/>
            <person name="Habgood R."/>
            <person name="Hainaut M."/>
            <person name="Harispe M.L."/>
            <person name="Henrissat B."/>
            <person name="Hilden K.S."/>
            <person name="Hope R."/>
            <person name="Hossain A."/>
            <person name="Karabika E."/>
            <person name="Karaffa L."/>
            <person name="Karanyi Z."/>
            <person name="Krasevec N."/>
            <person name="Kuo A."/>
            <person name="Kusch H."/>
            <person name="LaButti K."/>
            <person name="Lagendijk E.L."/>
            <person name="Lapidus A."/>
            <person name="Levasseur A."/>
            <person name="Lindquist E."/>
            <person name="Lipzen A."/>
            <person name="Logrieco A.F."/>
            <person name="MacCabe A."/>
            <person name="Maekelae M.R."/>
            <person name="Malavazi I."/>
            <person name="Melin P."/>
            <person name="Meyer V."/>
            <person name="Mielnichuk N."/>
            <person name="Miskei M."/>
            <person name="Molnar A.P."/>
            <person name="Mule G."/>
            <person name="Ngan C.Y."/>
            <person name="Orejas M."/>
            <person name="Orosz E."/>
            <person name="Ouedraogo J.P."/>
            <person name="Overkamp K.M."/>
            <person name="Park H.-S."/>
            <person name="Perrone G."/>
            <person name="Piumi F."/>
            <person name="Punt P.J."/>
            <person name="Ram A.F."/>
            <person name="Ramon A."/>
            <person name="Rauscher S."/>
            <person name="Record E."/>
            <person name="Riano-Pachon D.M."/>
            <person name="Robert V."/>
            <person name="Roehrig J."/>
            <person name="Ruller R."/>
            <person name="Salamov A."/>
            <person name="Salih N.S."/>
            <person name="Samson R.A."/>
            <person name="Sandor E."/>
            <person name="Sanguinetti M."/>
            <person name="Schuetze T."/>
            <person name="Sepcic K."/>
            <person name="Shelest E."/>
            <person name="Sherlock G."/>
            <person name="Sophianopoulou V."/>
            <person name="Squina F.M."/>
            <person name="Sun H."/>
            <person name="Susca A."/>
            <person name="Todd R.B."/>
            <person name="Tsang A."/>
            <person name="Unkles S.E."/>
            <person name="van de Wiele N."/>
            <person name="van Rossen-Uffink D."/>
            <person name="Oliveira J.V."/>
            <person name="Vesth T.C."/>
            <person name="Visser J."/>
            <person name="Yu J.-H."/>
            <person name="Zhou M."/>
            <person name="Andersen M.R."/>
            <person name="Archer D.B."/>
            <person name="Baker S.E."/>
            <person name="Benoit I."/>
            <person name="Brakhage A.A."/>
            <person name="Braus G.H."/>
            <person name="Fischer R."/>
            <person name="Frisvad J.C."/>
            <person name="Goldman G.H."/>
            <person name="Houbraken J."/>
            <person name="Oakley B."/>
            <person name="Pocsi I."/>
            <person name="Scazzocchio C."/>
            <person name="Seiboth B."/>
            <person name="vanKuyk P.A."/>
            <person name="Wortman J."/>
            <person name="Dyer P.S."/>
            <person name="Grigoriev I.V."/>
        </authorList>
    </citation>
    <scope>NUCLEOTIDE SEQUENCE [LARGE SCALE GENOMIC DNA]</scope>
    <source>
        <strain evidence="3">CBS 593.65</strain>
    </source>
</reference>